<dbReference type="EMBL" id="BMIR01000015">
    <property type="protein sequence ID" value="GGE48817.1"/>
    <property type="molecule type" value="Genomic_DNA"/>
</dbReference>
<keyword evidence="2" id="KW-1185">Reference proteome</keyword>
<proteinExistence type="predicted"/>
<evidence type="ECO:0000313" key="1">
    <source>
        <dbReference type="EMBL" id="GGE48817.1"/>
    </source>
</evidence>
<reference evidence="1" key="1">
    <citation type="journal article" date="2014" name="Int. J. Syst. Evol. Microbiol.">
        <title>Complete genome sequence of Corynebacterium casei LMG S-19264T (=DSM 44701T), isolated from a smear-ripened cheese.</title>
        <authorList>
            <consortium name="US DOE Joint Genome Institute (JGI-PGF)"/>
            <person name="Walter F."/>
            <person name="Albersmeier A."/>
            <person name="Kalinowski J."/>
            <person name="Ruckert C."/>
        </authorList>
    </citation>
    <scope>NUCLEOTIDE SEQUENCE</scope>
    <source>
        <strain evidence="1">CGMCC 1.15371</strain>
    </source>
</reference>
<name>A0A8J2YKM3_9BACL</name>
<gene>
    <name evidence="1" type="ORF">GCM10011391_29560</name>
</gene>
<organism evidence="1 2">
    <name type="scientific">Pullulanibacillus camelliae</name>
    <dbReference type="NCBI Taxonomy" id="1707096"/>
    <lineage>
        <taxon>Bacteria</taxon>
        <taxon>Bacillati</taxon>
        <taxon>Bacillota</taxon>
        <taxon>Bacilli</taxon>
        <taxon>Bacillales</taxon>
        <taxon>Sporolactobacillaceae</taxon>
        <taxon>Pullulanibacillus</taxon>
    </lineage>
</organism>
<dbReference type="Proteomes" id="UP000628775">
    <property type="component" value="Unassembled WGS sequence"/>
</dbReference>
<comment type="caution">
    <text evidence="1">The sequence shown here is derived from an EMBL/GenBank/DDBJ whole genome shotgun (WGS) entry which is preliminary data.</text>
</comment>
<reference evidence="1" key="2">
    <citation type="submission" date="2020-09" db="EMBL/GenBank/DDBJ databases">
        <authorList>
            <person name="Sun Q."/>
            <person name="Zhou Y."/>
        </authorList>
    </citation>
    <scope>NUCLEOTIDE SEQUENCE</scope>
    <source>
        <strain evidence="1">CGMCC 1.15371</strain>
    </source>
</reference>
<dbReference type="AlphaFoldDB" id="A0A8J2YKM3"/>
<protein>
    <submittedName>
        <fullName evidence="1">Uncharacterized protein</fullName>
    </submittedName>
</protein>
<sequence length="60" mass="6984">MILAKEYGISNAELKRIMDQYVLKQGETMDVERLREGLEVLIRHNNEALINDIKQLIGKE</sequence>
<evidence type="ECO:0000313" key="2">
    <source>
        <dbReference type="Proteomes" id="UP000628775"/>
    </source>
</evidence>
<accession>A0A8J2YKM3</accession>